<feature type="compositionally biased region" description="Acidic residues" evidence="1">
    <location>
        <begin position="471"/>
        <end position="485"/>
    </location>
</feature>
<protein>
    <recommendedName>
        <fullName evidence="5">Apple domain-containing protein</fullName>
    </recommendedName>
</protein>
<accession>A0A6U9QC35</accession>
<evidence type="ECO:0000256" key="2">
    <source>
        <dbReference type="SAM" id="Phobius"/>
    </source>
</evidence>
<feature type="chain" id="PRO_5030160631" description="Apple domain-containing protein" evidence="3">
    <location>
        <begin position="24"/>
        <end position="493"/>
    </location>
</feature>
<dbReference type="AlphaFoldDB" id="A0A6U9QC35"/>
<keyword evidence="3" id="KW-0732">Signal</keyword>
<organism evidence="4">
    <name type="scientific">Zooxanthella nutricula</name>
    <dbReference type="NCBI Taxonomy" id="1333877"/>
    <lineage>
        <taxon>Eukaryota</taxon>
        <taxon>Sar</taxon>
        <taxon>Alveolata</taxon>
        <taxon>Dinophyceae</taxon>
        <taxon>Peridiniales</taxon>
        <taxon>Peridiniales incertae sedis</taxon>
        <taxon>Zooxanthella</taxon>
    </lineage>
</organism>
<evidence type="ECO:0000256" key="1">
    <source>
        <dbReference type="SAM" id="MobiDB-lite"/>
    </source>
</evidence>
<evidence type="ECO:0000313" key="4">
    <source>
        <dbReference type="EMBL" id="CAD9614260.1"/>
    </source>
</evidence>
<evidence type="ECO:0008006" key="5">
    <source>
        <dbReference type="Google" id="ProtNLM"/>
    </source>
</evidence>
<evidence type="ECO:0000256" key="3">
    <source>
        <dbReference type="SAM" id="SignalP"/>
    </source>
</evidence>
<sequence>MARSARSACALAVALAIAQPCAAQDGSSDSDSDPFSPENANTYYLGNFVPRRNVPPMKGCTVLGKVYWPITPDMFAKPYTIQHGWDWCQHKCENMWVSELDGTAAPCTHFAFYPDGKCFLQGKNVTLETAPECNMTNPCEHGFPVVSGPKTCDDQKLWAVPPADPTPPPTYTTTPEPTTTTTPPKLAGEGERCTPSLPPPYNVRCEEGLNCNTNGLLGAPGICSSKVGLGGECDINLGPSATKLCLDSLECGTKPGAPPGAPGVCQELTTATDESENSDTVVAAPVVVAPPPPPTTVTTTTVTTTSTTVTVSTTTTTKDLPPAGATITGWYYTPLGLQLSAPGWRGCTDLCKADVFCQHFVYYPHSSVCRTTGKDVFLQKATCENNETDCAELGVISGPRNLTDKALWPKIPVETTAPPATVAERAVDIIQDAGDGGGGGASPLLIVLVLALLGVLGTGVYGYNQGWFGGDSDDDDEEQYSDEESDGKPFAGS</sequence>
<keyword evidence="2" id="KW-0812">Transmembrane</keyword>
<dbReference type="Gene3D" id="3.50.4.10">
    <property type="entry name" value="Hepatocyte Growth Factor"/>
    <property type="match status" value="1"/>
</dbReference>
<feature type="region of interest" description="Disordered" evidence="1">
    <location>
        <begin position="160"/>
        <end position="192"/>
    </location>
</feature>
<feature type="compositionally biased region" description="Low complexity" evidence="1">
    <location>
        <begin position="171"/>
        <end position="184"/>
    </location>
</feature>
<proteinExistence type="predicted"/>
<feature type="region of interest" description="Disordered" evidence="1">
    <location>
        <begin position="470"/>
        <end position="493"/>
    </location>
</feature>
<gene>
    <name evidence="4" type="ORF">BRAN1462_LOCUS42255</name>
</gene>
<feature type="signal peptide" evidence="3">
    <location>
        <begin position="1"/>
        <end position="23"/>
    </location>
</feature>
<feature type="transmembrane region" description="Helical" evidence="2">
    <location>
        <begin position="444"/>
        <end position="463"/>
    </location>
</feature>
<name>A0A6U9QC35_9DINO</name>
<dbReference type="EMBL" id="HBGW01066307">
    <property type="protein sequence ID" value="CAD9614260.1"/>
    <property type="molecule type" value="Transcribed_RNA"/>
</dbReference>
<keyword evidence="2" id="KW-1133">Transmembrane helix</keyword>
<keyword evidence="2" id="KW-0472">Membrane</keyword>
<reference evidence="4" key="1">
    <citation type="submission" date="2021-01" db="EMBL/GenBank/DDBJ databases">
        <authorList>
            <person name="Corre E."/>
            <person name="Pelletier E."/>
            <person name="Niang G."/>
            <person name="Scheremetjew M."/>
            <person name="Finn R."/>
            <person name="Kale V."/>
            <person name="Holt S."/>
            <person name="Cochrane G."/>
            <person name="Meng A."/>
            <person name="Brown T."/>
            <person name="Cohen L."/>
        </authorList>
    </citation>
    <scope>NUCLEOTIDE SEQUENCE</scope>
    <source>
        <strain evidence="4">RCC3387</strain>
    </source>
</reference>